<reference evidence="2 3" key="1">
    <citation type="submission" date="2020-02" db="EMBL/GenBank/DDBJ databases">
        <authorList>
            <person name="Ma Q."/>
            <person name="Huang Y."/>
            <person name="Song X."/>
            <person name="Pei D."/>
        </authorList>
    </citation>
    <scope>NUCLEOTIDE SEQUENCE [LARGE SCALE GENOMIC DNA]</scope>
    <source>
        <strain evidence="2">Sxm20200214</strain>
        <tissue evidence="2">Leaf</tissue>
    </source>
</reference>
<protein>
    <submittedName>
        <fullName evidence="2">Uncharacterized protein</fullName>
    </submittedName>
</protein>
<evidence type="ECO:0000313" key="2">
    <source>
        <dbReference type="EMBL" id="KAG2299537.1"/>
    </source>
</evidence>
<keyword evidence="3" id="KW-1185">Reference proteome</keyword>
<proteinExistence type="predicted"/>
<feature type="region of interest" description="Disordered" evidence="1">
    <location>
        <begin position="1"/>
        <end position="27"/>
    </location>
</feature>
<gene>
    <name evidence="2" type="ORF">Bca52824_036009</name>
</gene>
<evidence type="ECO:0000256" key="1">
    <source>
        <dbReference type="SAM" id="MobiDB-lite"/>
    </source>
</evidence>
<name>A0A8X7V2B7_BRACI</name>
<organism evidence="2 3">
    <name type="scientific">Brassica carinata</name>
    <name type="common">Ethiopian mustard</name>
    <name type="synonym">Abyssinian cabbage</name>
    <dbReference type="NCBI Taxonomy" id="52824"/>
    <lineage>
        <taxon>Eukaryota</taxon>
        <taxon>Viridiplantae</taxon>
        <taxon>Streptophyta</taxon>
        <taxon>Embryophyta</taxon>
        <taxon>Tracheophyta</taxon>
        <taxon>Spermatophyta</taxon>
        <taxon>Magnoliopsida</taxon>
        <taxon>eudicotyledons</taxon>
        <taxon>Gunneridae</taxon>
        <taxon>Pentapetalae</taxon>
        <taxon>rosids</taxon>
        <taxon>malvids</taxon>
        <taxon>Brassicales</taxon>
        <taxon>Brassicaceae</taxon>
        <taxon>Brassiceae</taxon>
        <taxon>Brassica</taxon>
    </lineage>
</organism>
<evidence type="ECO:0000313" key="3">
    <source>
        <dbReference type="Proteomes" id="UP000886595"/>
    </source>
</evidence>
<accession>A0A8X7V2B7</accession>
<dbReference type="AlphaFoldDB" id="A0A8X7V2B7"/>
<comment type="caution">
    <text evidence="2">The sequence shown here is derived from an EMBL/GenBank/DDBJ whole genome shotgun (WGS) entry which is preliminary data.</text>
</comment>
<feature type="compositionally biased region" description="Basic and acidic residues" evidence="1">
    <location>
        <begin position="1"/>
        <end position="12"/>
    </location>
</feature>
<dbReference type="Proteomes" id="UP000886595">
    <property type="component" value="Unassembled WGS sequence"/>
</dbReference>
<sequence length="76" mass="8771">MSTIGKDKDLEKGLSTPERTPKVNGMDQTILPWPQWNSVWAVNQTRIVARPKNHEDLSRGWMCGLLVVFGYSKWDR</sequence>
<dbReference type="EMBL" id="JAAMPC010000008">
    <property type="protein sequence ID" value="KAG2299537.1"/>
    <property type="molecule type" value="Genomic_DNA"/>
</dbReference>